<dbReference type="AlphaFoldDB" id="A0A8X6XD42"/>
<protein>
    <submittedName>
        <fullName evidence="1">Uncharacterized protein</fullName>
    </submittedName>
</protein>
<evidence type="ECO:0000313" key="1">
    <source>
        <dbReference type="EMBL" id="GFY49616.1"/>
    </source>
</evidence>
<gene>
    <name evidence="1" type="ORF">TNIN_262031</name>
</gene>
<proteinExistence type="predicted"/>
<reference evidence="1" key="1">
    <citation type="submission" date="2020-08" db="EMBL/GenBank/DDBJ databases">
        <title>Multicomponent nature underlies the extraordinary mechanical properties of spider dragline silk.</title>
        <authorList>
            <person name="Kono N."/>
            <person name="Nakamura H."/>
            <person name="Mori M."/>
            <person name="Yoshida Y."/>
            <person name="Ohtoshi R."/>
            <person name="Malay A.D."/>
            <person name="Moran D.A.P."/>
            <person name="Tomita M."/>
            <person name="Numata K."/>
            <person name="Arakawa K."/>
        </authorList>
    </citation>
    <scope>NUCLEOTIDE SEQUENCE</scope>
</reference>
<name>A0A8X6XD42_9ARAC</name>
<organism evidence="1 2">
    <name type="scientific">Trichonephila inaurata madagascariensis</name>
    <dbReference type="NCBI Taxonomy" id="2747483"/>
    <lineage>
        <taxon>Eukaryota</taxon>
        <taxon>Metazoa</taxon>
        <taxon>Ecdysozoa</taxon>
        <taxon>Arthropoda</taxon>
        <taxon>Chelicerata</taxon>
        <taxon>Arachnida</taxon>
        <taxon>Araneae</taxon>
        <taxon>Araneomorphae</taxon>
        <taxon>Entelegynae</taxon>
        <taxon>Araneoidea</taxon>
        <taxon>Nephilidae</taxon>
        <taxon>Trichonephila</taxon>
        <taxon>Trichonephila inaurata</taxon>
    </lineage>
</organism>
<feature type="non-terminal residue" evidence="1">
    <location>
        <position position="1"/>
    </location>
</feature>
<evidence type="ECO:0000313" key="2">
    <source>
        <dbReference type="Proteomes" id="UP000886998"/>
    </source>
</evidence>
<accession>A0A8X6XD42</accession>
<comment type="caution">
    <text evidence="1">The sequence shown here is derived from an EMBL/GenBank/DDBJ whole genome shotgun (WGS) entry which is preliminary data.</text>
</comment>
<dbReference type="OrthoDB" id="16520at2759"/>
<dbReference type="EMBL" id="BMAV01007110">
    <property type="protein sequence ID" value="GFY49616.1"/>
    <property type="molecule type" value="Genomic_DNA"/>
</dbReference>
<sequence length="135" mass="15695">HTEVCCERQARKIMKFFHSKGYTKWKISDEVWLMIGSSLTLFSIGRGIFRLDTYNSGRRLLANKATTVKKMETDFNYRNHEFLFRDADGAATIYNAETLKKTVVMPNTTFWDSAPDDSEEKRLSICECVLDYSEI</sequence>
<keyword evidence="2" id="KW-1185">Reference proteome</keyword>
<dbReference type="Proteomes" id="UP000886998">
    <property type="component" value="Unassembled WGS sequence"/>
</dbReference>